<sequence length="99" mass="11340">MFCHVAQRVSSSQYQIFYSVLMSTCTNVLLSTLSYLSSLLSTSGSLFPPFFHLPSDPWAWIIDLPVLRIMMCKACFSHLFLYHANCLESLLEHVPTELY</sequence>
<evidence type="ECO:0000313" key="2">
    <source>
        <dbReference type="EMBL" id="KAL2854137.1"/>
    </source>
</evidence>
<feature type="transmembrane region" description="Helical" evidence="1">
    <location>
        <begin position="16"/>
        <end position="38"/>
    </location>
</feature>
<accession>A0ABR4KPD4</accession>
<comment type="caution">
    <text evidence="2">The sequence shown here is derived from an EMBL/GenBank/DDBJ whole genome shotgun (WGS) entry which is preliminary data.</text>
</comment>
<organism evidence="2 3">
    <name type="scientific">Aspergillus pseudodeflectus</name>
    <dbReference type="NCBI Taxonomy" id="176178"/>
    <lineage>
        <taxon>Eukaryota</taxon>
        <taxon>Fungi</taxon>
        <taxon>Dikarya</taxon>
        <taxon>Ascomycota</taxon>
        <taxon>Pezizomycotina</taxon>
        <taxon>Eurotiomycetes</taxon>
        <taxon>Eurotiomycetidae</taxon>
        <taxon>Eurotiales</taxon>
        <taxon>Aspergillaceae</taxon>
        <taxon>Aspergillus</taxon>
        <taxon>Aspergillus subgen. Nidulantes</taxon>
    </lineage>
</organism>
<feature type="transmembrane region" description="Helical" evidence="1">
    <location>
        <begin position="58"/>
        <end position="81"/>
    </location>
</feature>
<proteinExistence type="predicted"/>
<dbReference type="EMBL" id="JBFXLR010000012">
    <property type="protein sequence ID" value="KAL2854137.1"/>
    <property type="molecule type" value="Genomic_DNA"/>
</dbReference>
<keyword evidence="1" id="KW-0472">Membrane</keyword>
<protein>
    <submittedName>
        <fullName evidence="2">Uncharacterized protein</fullName>
    </submittedName>
</protein>
<keyword evidence="1" id="KW-1133">Transmembrane helix</keyword>
<gene>
    <name evidence="2" type="ORF">BJX68DRAFT_39874</name>
</gene>
<keyword evidence="1" id="KW-0812">Transmembrane</keyword>
<dbReference type="Proteomes" id="UP001610444">
    <property type="component" value="Unassembled WGS sequence"/>
</dbReference>
<evidence type="ECO:0000256" key="1">
    <source>
        <dbReference type="SAM" id="Phobius"/>
    </source>
</evidence>
<dbReference type="GeneID" id="98164270"/>
<dbReference type="RefSeq" id="XP_070901302.1">
    <property type="nucleotide sequence ID" value="XM_071049106.1"/>
</dbReference>
<reference evidence="2 3" key="1">
    <citation type="submission" date="2024-07" db="EMBL/GenBank/DDBJ databases">
        <title>Section-level genome sequencing and comparative genomics of Aspergillus sections Usti and Cavernicolus.</title>
        <authorList>
            <consortium name="Lawrence Berkeley National Laboratory"/>
            <person name="Nybo J.L."/>
            <person name="Vesth T.C."/>
            <person name="Theobald S."/>
            <person name="Frisvad J.C."/>
            <person name="Larsen T.O."/>
            <person name="Kjaerboelling I."/>
            <person name="Rothschild-Mancinelli K."/>
            <person name="Lyhne E.K."/>
            <person name="Kogle M.E."/>
            <person name="Barry K."/>
            <person name="Clum A."/>
            <person name="Na H."/>
            <person name="Ledsgaard L."/>
            <person name="Lin J."/>
            <person name="Lipzen A."/>
            <person name="Kuo A."/>
            <person name="Riley R."/>
            <person name="Mondo S."/>
            <person name="LaButti K."/>
            <person name="Haridas S."/>
            <person name="Pangalinan J."/>
            <person name="Salamov A.A."/>
            <person name="Simmons B.A."/>
            <person name="Magnuson J.K."/>
            <person name="Chen J."/>
            <person name="Drula E."/>
            <person name="Henrissat B."/>
            <person name="Wiebenga A."/>
            <person name="Lubbers R.J."/>
            <person name="Gomes A.C."/>
            <person name="Macurrencykelacurrency M.R."/>
            <person name="Stajich J."/>
            <person name="Grigoriev I.V."/>
            <person name="Mortensen U.H."/>
            <person name="De vries R.P."/>
            <person name="Baker S.E."/>
            <person name="Andersen M.R."/>
        </authorList>
    </citation>
    <scope>NUCLEOTIDE SEQUENCE [LARGE SCALE GENOMIC DNA]</scope>
    <source>
        <strain evidence="2 3">CBS 756.74</strain>
    </source>
</reference>
<name>A0ABR4KPD4_9EURO</name>
<keyword evidence="3" id="KW-1185">Reference proteome</keyword>
<evidence type="ECO:0000313" key="3">
    <source>
        <dbReference type="Proteomes" id="UP001610444"/>
    </source>
</evidence>